<evidence type="ECO:0000259" key="9">
    <source>
        <dbReference type="Pfam" id="PF00814"/>
    </source>
</evidence>
<evidence type="ECO:0000256" key="3">
    <source>
        <dbReference type="ARBA" id="ARBA00022694"/>
    </source>
</evidence>
<feature type="binding site" evidence="8">
    <location>
        <position position="357"/>
    </location>
    <ligand>
        <name>Fe cation</name>
        <dbReference type="ChEBI" id="CHEBI:24875"/>
    </ligand>
</feature>
<dbReference type="PRINTS" id="PR00789">
    <property type="entry name" value="OSIALOPTASE"/>
</dbReference>
<comment type="function">
    <text evidence="8">Required for the formation of a threonylcarbamoyl group on adenosine at position 37 (t(6)A37) in tRNAs that read codons beginning with adenine. Is involved in the transfer of the threonylcarbamoyl moiety of threonylcarbamoyl-AMP (TC-AMP) to the N6 group of A37, together with TsaE and TsaB. TsaD likely plays a direct catalytic role in this reaction.</text>
</comment>
<dbReference type="GO" id="GO:0005506">
    <property type="term" value="F:iron ion binding"/>
    <property type="evidence" value="ECO:0007669"/>
    <property type="project" value="UniProtKB-UniRule"/>
</dbReference>
<keyword evidence="5 8" id="KW-0408">Iron</keyword>
<dbReference type="GO" id="GO:0061711">
    <property type="term" value="F:tRNA N(6)-L-threonylcarbamoyladenine synthase activity"/>
    <property type="evidence" value="ECO:0007669"/>
    <property type="project" value="UniProtKB-EC"/>
</dbReference>
<evidence type="ECO:0000256" key="2">
    <source>
        <dbReference type="ARBA" id="ARBA00022679"/>
    </source>
</evidence>
<dbReference type="GO" id="GO:0005737">
    <property type="term" value="C:cytoplasm"/>
    <property type="evidence" value="ECO:0007669"/>
    <property type="project" value="UniProtKB-SubCell"/>
</dbReference>
<dbReference type="Proteomes" id="UP000179003">
    <property type="component" value="Unassembled WGS sequence"/>
</dbReference>
<comment type="cofactor">
    <cofactor evidence="8">
        <name>Fe(2+)</name>
        <dbReference type="ChEBI" id="CHEBI:29033"/>
    </cofactor>
    <text evidence="8">Binds 1 Fe(2+) ion per subunit.</text>
</comment>
<feature type="binding site" evidence="8">
    <location>
        <begin position="185"/>
        <end position="189"/>
    </location>
    <ligand>
        <name>substrate</name>
    </ligand>
</feature>
<sequence length="392" mass="43534">MKILSIETSCDETAISIIEAKGGFKNPQFKIVANTLISQINIHKKYGGVFPALAKREHTKNLLPILKTTLKKAVLTSNSKFQISKEKQKKVFKILEREPELAEKLIKFLEENKNIKVDAVAVTQGPGLEPALWTGLNFAKVLALVWNKPFILVNHMEGHLVASLLKSSEESGKVETVKFPALGLLLSGGHTELVLMSDWMKYKTVGQTRDDAVGEAYDKVARMLGLPYPGGPEVANLSEVFSTNYSLPTTNYPLPRPMINSDDLDFSFSGLKTAVLYTVKNIPKLTSKIKQEICFEFEEAVIEVLLKKTLKAIKKYKTKTLIIGGGVSANKRIRKIFKDLESNEFNVLIPEIEHSTDNAVMIGIAGYFRFLGGKALDPNKTSRIKANGNLRL</sequence>
<dbReference type="Gene3D" id="3.30.420.40">
    <property type="match status" value="2"/>
</dbReference>
<dbReference type="PANTHER" id="PTHR11735:SF6">
    <property type="entry name" value="TRNA N6-ADENOSINE THREONYLCARBAMOYLTRANSFERASE, MITOCHONDRIAL"/>
    <property type="match status" value="1"/>
</dbReference>
<name>A0A1F5EHY5_9BACT</name>
<feature type="binding site" evidence="8">
    <location>
        <position position="330"/>
    </location>
    <ligand>
        <name>substrate</name>
    </ligand>
</feature>
<dbReference type="PANTHER" id="PTHR11735">
    <property type="entry name" value="TRNA N6-ADENOSINE THREONYLCARBAMOYLTRANSFERASE"/>
    <property type="match status" value="1"/>
</dbReference>
<dbReference type="InterPro" id="IPR043129">
    <property type="entry name" value="ATPase_NBD"/>
</dbReference>
<dbReference type="InterPro" id="IPR022450">
    <property type="entry name" value="TsaD"/>
</dbReference>
<gene>
    <name evidence="8" type="primary">tsaD</name>
    <name evidence="10" type="ORF">A2442_01695</name>
</gene>
<dbReference type="InterPro" id="IPR000905">
    <property type="entry name" value="Gcp-like_dom"/>
</dbReference>
<comment type="similarity">
    <text evidence="8">Belongs to the KAE1 / TsaD family.</text>
</comment>
<dbReference type="InterPro" id="IPR017861">
    <property type="entry name" value="KAE1/TsaD"/>
</dbReference>
<evidence type="ECO:0000256" key="7">
    <source>
        <dbReference type="ARBA" id="ARBA00048117"/>
    </source>
</evidence>
<feature type="domain" description="Gcp-like" evidence="9">
    <location>
        <begin position="107"/>
        <end position="363"/>
    </location>
</feature>
<evidence type="ECO:0000256" key="8">
    <source>
        <dbReference type="HAMAP-Rule" id="MF_01445"/>
    </source>
</evidence>
<dbReference type="EC" id="2.3.1.234" evidence="8"/>
<feature type="binding site" evidence="8">
    <location>
        <position position="155"/>
    </location>
    <ligand>
        <name>Fe cation</name>
        <dbReference type="ChEBI" id="CHEBI:24875"/>
    </ligand>
</feature>
<comment type="catalytic activity">
    <reaction evidence="7 8">
        <text>L-threonylcarbamoyladenylate + adenosine(37) in tRNA = N(6)-L-threonylcarbamoyladenosine(37) in tRNA + AMP + H(+)</text>
        <dbReference type="Rhea" id="RHEA:37059"/>
        <dbReference type="Rhea" id="RHEA-COMP:10162"/>
        <dbReference type="Rhea" id="RHEA-COMP:10163"/>
        <dbReference type="ChEBI" id="CHEBI:15378"/>
        <dbReference type="ChEBI" id="CHEBI:73682"/>
        <dbReference type="ChEBI" id="CHEBI:74411"/>
        <dbReference type="ChEBI" id="CHEBI:74418"/>
        <dbReference type="ChEBI" id="CHEBI:456215"/>
        <dbReference type="EC" id="2.3.1.234"/>
    </reaction>
</comment>
<feature type="binding site" evidence="8">
    <location>
        <position position="159"/>
    </location>
    <ligand>
        <name>Fe cation</name>
        <dbReference type="ChEBI" id="CHEBI:24875"/>
    </ligand>
</feature>
<keyword evidence="4 8" id="KW-0479">Metal-binding</keyword>
<comment type="caution">
    <text evidence="8">Lacks conserved residue(s) required for the propagation of feature annotation.</text>
</comment>
<dbReference type="Pfam" id="PF00814">
    <property type="entry name" value="TsaD"/>
    <property type="match status" value="2"/>
</dbReference>
<feature type="binding site" evidence="8">
    <location>
        <position position="231"/>
    </location>
    <ligand>
        <name>substrate</name>
    </ligand>
</feature>
<evidence type="ECO:0000256" key="4">
    <source>
        <dbReference type="ARBA" id="ARBA00022723"/>
    </source>
</evidence>
<keyword evidence="3 8" id="KW-0819">tRNA processing</keyword>
<comment type="subcellular location">
    <subcellularLocation>
        <location evidence="8">Cytoplasm</location>
    </subcellularLocation>
</comment>
<dbReference type="GO" id="GO:0002949">
    <property type="term" value="P:tRNA threonylcarbamoyladenosine modification"/>
    <property type="evidence" value="ECO:0007669"/>
    <property type="project" value="UniProtKB-UniRule"/>
</dbReference>
<dbReference type="AlphaFoldDB" id="A0A1F5EHY5"/>
<dbReference type="NCBIfam" id="TIGR00329">
    <property type="entry name" value="gcp_kae1"/>
    <property type="match status" value="1"/>
</dbReference>
<dbReference type="STRING" id="1797582.A2442_01695"/>
<evidence type="ECO:0000313" key="11">
    <source>
        <dbReference type="Proteomes" id="UP000179003"/>
    </source>
</evidence>
<evidence type="ECO:0000256" key="5">
    <source>
        <dbReference type="ARBA" id="ARBA00023004"/>
    </source>
</evidence>
<feature type="domain" description="Gcp-like" evidence="9">
    <location>
        <begin position="30"/>
        <end position="77"/>
    </location>
</feature>
<accession>A0A1F5EHY5</accession>
<dbReference type="FunFam" id="3.30.420.40:FF:000040">
    <property type="entry name" value="tRNA N6-adenosine threonylcarbamoyltransferase"/>
    <property type="match status" value="1"/>
</dbReference>
<proteinExistence type="inferred from homology"/>
<reference evidence="10 11" key="1">
    <citation type="journal article" date="2016" name="Nat. Commun.">
        <title>Thousands of microbial genomes shed light on interconnected biogeochemical processes in an aquifer system.</title>
        <authorList>
            <person name="Anantharaman K."/>
            <person name="Brown C.T."/>
            <person name="Hug L.A."/>
            <person name="Sharon I."/>
            <person name="Castelle C.J."/>
            <person name="Probst A.J."/>
            <person name="Thomas B.C."/>
            <person name="Singh A."/>
            <person name="Wilkins M.J."/>
            <person name="Karaoz U."/>
            <person name="Brodie E.L."/>
            <person name="Williams K.H."/>
            <person name="Hubbard S.S."/>
            <person name="Banfield J.F."/>
        </authorList>
    </citation>
    <scope>NUCLEOTIDE SEQUENCE [LARGE SCALE GENOMIC DNA]</scope>
</reference>
<keyword evidence="2 8" id="KW-0808">Transferase</keyword>
<evidence type="ECO:0000256" key="1">
    <source>
        <dbReference type="ARBA" id="ARBA00022490"/>
    </source>
</evidence>
<keyword evidence="1 8" id="KW-0963">Cytoplasm</keyword>
<feature type="binding site" evidence="8">
    <location>
        <position position="218"/>
    </location>
    <ligand>
        <name>substrate</name>
    </ligand>
</feature>
<comment type="caution">
    <text evidence="10">The sequence shown here is derived from an EMBL/GenBank/DDBJ whole genome shotgun (WGS) entry which is preliminary data.</text>
</comment>
<evidence type="ECO:0000313" key="10">
    <source>
        <dbReference type="EMBL" id="OGD66816.1"/>
    </source>
</evidence>
<dbReference type="EMBL" id="MFAE01000014">
    <property type="protein sequence ID" value="OGD66816.1"/>
    <property type="molecule type" value="Genomic_DNA"/>
</dbReference>
<protein>
    <recommendedName>
        <fullName evidence="8">tRNA N6-adenosine threonylcarbamoyltransferase</fullName>
        <ecNumber evidence="8">2.3.1.234</ecNumber>
    </recommendedName>
    <alternativeName>
        <fullName evidence="8">N6-L-threonylcarbamoyladenine synthase</fullName>
        <shortName evidence="8">t(6)A synthase</shortName>
    </alternativeName>
    <alternativeName>
        <fullName evidence="8">t(6)A37 threonylcarbamoyladenosine biosynthesis protein TsaD</fullName>
    </alternativeName>
    <alternativeName>
        <fullName evidence="8">tRNA threonylcarbamoyladenosine biosynthesis protein TsaD</fullName>
    </alternativeName>
</protein>
<dbReference type="HAMAP" id="MF_01445">
    <property type="entry name" value="TsaD"/>
    <property type="match status" value="1"/>
</dbReference>
<organism evidence="10 11">
    <name type="scientific">Candidatus Campbellbacteria bacterium RIFOXYC2_FULL_35_25</name>
    <dbReference type="NCBI Taxonomy" id="1797582"/>
    <lineage>
        <taxon>Bacteria</taxon>
        <taxon>Candidatus Campbelliibacteriota</taxon>
    </lineage>
</organism>
<dbReference type="SUPFAM" id="SSF53067">
    <property type="entry name" value="Actin-like ATPase domain"/>
    <property type="match status" value="3"/>
</dbReference>
<keyword evidence="6 8" id="KW-0012">Acyltransferase</keyword>
<evidence type="ECO:0000256" key="6">
    <source>
        <dbReference type="ARBA" id="ARBA00023315"/>
    </source>
</evidence>